<evidence type="ECO:0000313" key="3">
    <source>
        <dbReference type="Proteomes" id="UP000825729"/>
    </source>
</evidence>
<proteinExistence type="predicted"/>
<feature type="region of interest" description="Disordered" evidence="1">
    <location>
        <begin position="95"/>
        <end position="118"/>
    </location>
</feature>
<organism evidence="2 3">
    <name type="scientific">Aristolochia fimbriata</name>
    <name type="common">White veined hardy Dutchman's pipe vine</name>
    <dbReference type="NCBI Taxonomy" id="158543"/>
    <lineage>
        <taxon>Eukaryota</taxon>
        <taxon>Viridiplantae</taxon>
        <taxon>Streptophyta</taxon>
        <taxon>Embryophyta</taxon>
        <taxon>Tracheophyta</taxon>
        <taxon>Spermatophyta</taxon>
        <taxon>Magnoliopsida</taxon>
        <taxon>Magnoliidae</taxon>
        <taxon>Piperales</taxon>
        <taxon>Aristolochiaceae</taxon>
        <taxon>Aristolochia</taxon>
    </lineage>
</organism>
<feature type="region of interest" description="Disordered" evidence="1">
    <location>
        <begin position="1"/>
        <end position="31"/>
    </location>
</feature>
<name>A0AAV7DSU5_ARIFI</name>
<dbReference type="AlphaFoldDB" id="A0AAV7DSU5"/>
<sequence>MRGAGSRPKGCYPPNGKSKTKKTRKRGAFTRTKWSSSRCRLADSRQITDIYLFSDNRRMAGDHHWLRSKRHKELVAKMVTELCREFIRIRGSKPPSFASQLVSSEGPAEIGDTRETIG</sequence>
<evidence type="ECO:0000313" key="2">
    <source>
        <dbReference type="EMBL" id="KAG9439657.1"/>
    </source>
</evidence>
<accession>A0AAV7DSU5</accession>
<gene>
    <name evidence="2" type="ORF">H6P81_019822</name>
</gene>
<comment type="caution">
    <text evidence="2">The sequence shown here is derived from an EMBL/GenBank/DDBJ whole genome shotgun (WGS) entry which is preliminary data.</text>
</comment>
<keyword evidence="3" id="KW-1185">Reference proteome</keyword>
<dbReference type="EMBL" id="JAINDJ010000008">
    <property type="protein sequence ID" value="KAG9439657.1"/>
    <property type="molecule type" value="Genomic_DNA"/>
</dbReference>
<feature type="compositionally biased region" description="Basic residues" evidence="1">
    <location>
        <begin position="18"/>
        <end position="28"/>
    </location>
</feature>
<evidence type="ECO:0000256" key="1">
    <source>
        <dbReference type="SAM" id="MobiDB-lite"/>
    </source>
</evidence>
<protein>
    <submittedName>
        <fullName evidence="2">Uncharacterized protein</fullName>
    </submittedName>
</protein>
<reference evidence="2 3" key="1">
    <citation type="submission" date="2021-07" db="EMBL/GenBank/DDBJ databases">
        <title>The Aristolochia fimbriata genome: insights into angiosperm evolution, floral development and chemical biosynthesis.</title>
        <authorList>
            <person name="Jiao Y."/>
        </authorList>
    </citation>
    <scope>NUCLEOTIDE SEQUENCE [LARGE SCALE GENOMIC DNA]</scope>
    <source>
        <strain evidence="2">IBCAS-2021</strain>
        <tissue evidence="2">Leaf</tissue>
    </source>
</reference>
<dbReference type="Proteomes" id="UP000825729">
    <property type="component" value="Unassembled WGS sequence"/>
</dbReference>